<evidence type="ECO:0000313" key="3">
    <source>
        <dbReference type="Proteomes" id="UP000187203"/>
    </source>
</evidence>
<dbReference type="Proteomes" id="UP000187203">
    <property type="component" value="Unassembled WGS sequence"/>
</dbReference>
<gene>
    <name evidence="2" type="ORF">COLO4_02336</name>
</gene>
<keyword evidence="3" id="KW-1185">Reference proteome</keyword>
<dbReference type="EMBL" id="AWUE01005244">
    <property type="protein sequence ID" value="OMP13066.1"/>
    <property type="molecule type" value="Genomic_DNA"/>
</dbReference>
<organism evidence="2 3">
    <name type="scientific">Corchorus olitorius</name>
    <dbReference type="NCBI Taxonomy" id="93759"/>
    <lineage>
        <taxon>Eukaryota</taxon>
        <taxon>Viridiplantae</taxon>
        <taxon>Streptophyta</taxon>
        <taxon>Embryophyta</taxon>
        <taxon>Tracheophyta</taxon>
        <taxon>Spermatophyta</taxon>
        <taxon>Magnoliopsida</taxon>
        <taxon>eudicotyledons</taxon>
        <taxon>Gunneridae</taxon>
        <taxon>Pentapetalae</taxon>
        <taxon>rosids</taxon>
        <taxon>malvids</taxon>
        <taxon>Malvales</taxon>
        <taxon>Malvaceae</taxon>
        <taxon>Grewioideae</taxon>
        <taxon>Apeibeae</taxon>
        <taxon>Corchorus</taxon>
    </lineage>
</organism>
<feature type="region of interest" description="Disordered" evidence="1">
    <location>
        <begin position="1"/>
        <end position="45"/>
    </location>
</feature>
<sequence>MRYWIGNKYNEPESIQATPGTRGLSSPSASRPTRGRGESVSHALESLSKRTSGNHLCGTQPSLSQPLSETDSLFCICIALVKKQKKKNDQTPSTSYSLTEKGELLVKPHVRKAFNAYLS</sequence>
<dbReference type="AlphaFoldDB" id="A0A1R3L144"/>
<proteinExistence type="predicted"/>
<accession>A0A1R3L144</accession>
<evidence type="ECO:0000313" key="2">
    <source>
        <dbReference type="EMBL" id="OMP13066.1"/>
    </source>
</evidence>
<name>A0A1R3L144_9ROSI</name>
<protein>
    <submittedName>
        <fullName evidence="2">Uncharacterized protein</fullName>
    </submittedName>
</protein>
<feature type="compositionally biased region" description="Polar residues" evidence="1">
    <location>
        <begin position="13"/>
        <end position="31"/>
    </location>
</feature>
<evidence type="ECO:0000256" key="1">
    <source>
        <dbReference type="SAM" id="MobiDB-lite"/>
    </source>
</evidence>
<reference evidence="3" key="1">
    <citation type="submission" date="2013-09" db="EMBL/GenBank/DDBJ databases">
        <title>Corchorus olitorius genome sequencing.</title>
        <authorList>
            <person name="Alam M."/>
            <person name="Haque M.S."/>
            <person name="Islam M.S."/>
            <person name="Emdad E.M."/>
            <person name="Islam M.M."/>
            <person name="Ahmed B."/>
            <person name="Halim A."/>
            <person name="Hossen Q.M.M."/>
            <person name="Hossain M.Z."/>
            <person name="Ahmed R."/>
            <person name="Khan M.M."/>
            <person name="Islam R."/>
            <person name="Rashid M.M."/>
            <person name="Khan S.A."/>
            <person name="Rahman M.S."/>
            <person name="Alam M."/>
            <person name="Yahiya A.S."/>
            <person name="Khan M.S."/>
            <person name="Azam M.S."/>
            <person name="Haque T."/>
            <person name="Lashkar M.Z.H."/>
            <person name="Akhand A.I."/>
            <person name="Morshed G."/>
            <person name="Roy S."/>
            <person name="Uddin K.S."/>
            <person name="Rabeya T."/>
            <person name="Hossain A.S."/>
            <person name="Chowdhury A."/>
            <person name="Snigdha A.R."/>
            <person name="Mortoza M.S."/>
            <person name="Matin S.A."/>
            <person name="Hoque S.M.E."/>
            <person name="Islam M.K."/>
            <person name="Roy D.K."/>
            <person name="Haider R."/>
            <person name="Moosa M.M."/>
            <person name="Elias S.M."/>
            <person name="Hasan A.M."/>
            <person name="Jahan S."/>
            <person name="Shafiuddin M."/>
            <person name="Mahmood N."/>
            <person name="Shommy N.S."/>
        </authorList>
    </citation>
    <scope>NUCLEOTIDE SEQUENCE [LARGE SCALE GENOMIC DNA]</scope>
    <source>
        <strain evidence="3">cv. O-4</strain>
    </source>
</reference>
<comment type="caution">
    <text evidence="2">The sequence shown here is derived from an EMBL/GenBank/DDBJ whole genome shotgun (WGS) entry which is preliminary data.</text>
</comment>